<evidence type="ECO:0000256" key="4">
    <source>
        <dbReference type="SAM" id="SignalP"/>
    </source>
</evidence>
<feature type="signal peptide" evidence="4">
    <location>
        <begin position="1"/>
        <end position="19"/>
    </location>
</feature>
<evidence type="ECO:0000313" key="7">
    <source>
        <dbReference type="Proteomes" id="UP001366503"/>
    </source>
</evidence>
<comment type="subcellular location">
    <subcellularLocation>
        <location evidence="1">Cell envelope</location>
    </subcellularLocation>
</comment>
<comment type="caution">
    <text evidence="6">The sequence shown here is derived from an EMBL/GenBank/DDBJ whole genome shotgun (WGS) entry which is preliminary data.</text>
</comment>
<keyword evidence="3 4" id="KW-0732">Signal</keyword>
<sequence>MKKLLSSLAFAATTLIASASMLLAEEKGLDDATRAPYYDAIKGKKVVFVPLAMGFDLTEGWAAAMRKQANEFGYTFDIRDPNWSTDAGTRAITAAIQEKPDVLVVQNPDIQSYARLLKRAEEAGIKTIQINMNSVYTTDAFIGVDQVKLGEVQAQALVDHCGAGKGPSTKVALLQGVPNGAANLYMMRGIYSVLSQHPEIQVVSEQAANYDPSKARAIMETVLQQHPDICGVWGVWDSQDVGTAAAIAEAKKTGKVFLVTSGGGNEAACENVKKGLFDLYVTYDTSVQGMELNQKIAEFLQTQTAAGAVKTTYFTPLRMITKSNVNVRNCWSLTDMQ</sequence>
<evidence type="ECO:0000256" key="3">
    <source>
        <dbReference type="ARBA" id="ARBA00022729"/>
    </source>
</evidence>
<dbReference type="PANTHER" id="PTHR46847">
    <property type="entry name" value="D-ALLOSE-BINDING PERIPLASMIC PROTEIN-RELATED"/>
    <property type="match status" value="1"/>
</dbReference>
<evidence type="ECO:0000259" key="5">
    <source>
        <dbReference type="Pfam" id="PF13407"/>
    </source>
</evidence>
<comment type="similarity">
    <text evidence="2">Belongs to the bacterial solute-binding protein 2 family.</text>
</comment>
<feature type="domain" description="Periplasmic binding protein" evidence="5">
    <location>
        <begin position="47"/>
        <end position="292"/>
    </location>
</feature>
<dbReference type="CDD" id="cd01536">
    <property type="entry name" value="PBP1_ABC_sugar_binding-like"/>
    <property type="match status" value="1"/>
</dbReference>
<name>A0ABU8KA80_9HYPH</name>
<protein>
    <submittedName>
        <fullName evidence="6">Sugar ABC transporter substrate-binding protein</fullName>
    </submittedName>
</protein>
<evidence type="ECO:0000256" key="2">
    <source>
        <dbReference type="ARBA" id="ARBA00007639"/>
    </source>
</evidence>
<proteinExistence type="inferred from homology"/>
<organism evidence="6 7">
    <name type="scientific">Mesorhizobium argentiipisi</name>
    <dbReference type="NCBI Taxonomy" id="3015175"/>
    <lineage>
        <taxon>Bacteria</taxon>
        <taxon>Pseudomonadati</taxon>
        <taxon>Pseudomonadota</taxon>
        <taxon>Alphaproteobacteria</taxon>
        <taxon>Hyphomicrobiales</taxon>
        <taxon>Phyllobacteriaceae</taxon>
        <taxon>Mesorhizobium</taxon>
    </lineage>
</organism>
<accession>A0ABU8KA80</accession>
<gene>
    <name evidence="6" type="ORF">O7A05_10350</name>
</gene>
<dbReference type="InterPro" id="IPR028082">
    <property type="entry name" value="Peripla_BP_I"/>
</dbReference>
<feature type="chain" id="PRO_5047063570" evidence="4">
    <location>
        <begin position="20"/>
        <end position="337"/>
    </location>
</feature>
<keyword evidence="7" id="KW-1185">Reference proteome</keyword>
<dbReference type="EMBL" id="JAPYKO010000005">
    <property type="protein sequence ID" value="MEI9402556.1"/>
    <property type="molecule type" value="Genomic_DNA"/>
</dbReference>
<dbReference type="RefSeq" id="WP_337092930.1">
    <property type="nucleotide sequence ID" value="NZ_JAPYKO010000005.1"/>
</dbReference>
<dbReference type="SUPFAM" id="SSF53822">
    <property type="entry name" value="Periplasmic binding protein-like I"/>
    <property type="match status" value="1"/>
</dbReference>
<dbReference type="PANTHER" id="PTHR46847:SF1">
    <property type="entry name" value="D-ALLOSE-BINDING PERIPLASMIC PROTEIN-RELATED"/>
    <property type="match status" value="1"/>
</dbReference>
<evidence type="ECO:0000313" key="6">
    <source>
        <dbReference type="EMBL" id="MEI9402556.1"/>
    </source>
</evidence>
<dbReference type="Proteomes" id="UP001366503">
    <property type="component" value="Unassembled WGS sequence"/>
</dbReference>
<evidence type="ECO:0000256" key="1">
    <source>
        <dbReference type="ARBA" id="ARBA00004196"/>
    </source>
</evidence>
<reference evidence="6 7" key="1">
    <citation type="submission" date="2022-12" db="EMBL/GenBank/DDBJ databases">
        <authorList>
            <person name="Muema E."/>
        </authorList>
    </citation>
    <scope>NUCLEOTIDE SEQUENCE [LARGE SCALE GENOMIC DNA]</scope>
    <source>
        <strain evidence="7">1330</strain>
    </source>
</reference>
<dbReference type="Gene3D" id="3.40.50.2300">
    <property type="match status" value="2"/>
</dbReference>
<dbReference type="InterPro" id="IPR025997">
    <property type="entry name" value="SBP_2_dom"/>
</dbReference>
<dbReference type="Pfam" id="PF13407">
    <property type="entry name" value="Peripla_BP_4"/>
    <property type="match status" value="1"/>
</dbReference>